<dbReference type="CDD" id="cd00093">
    <property type="entry name" value="HTH_XRE"/>
    <property type="match status" value="1"/>
</dbReference>
<dbReference type="OrthoDB" id="73827at2"/>
<dbReference type="GO" id="GO:0003677">
    <property type="term" value="F:DNA binding"/>
    <property type="evidence" value="ECO:0007669"/>
    <property type="project" value="UniProtKB-KW"/>
</dbReference>
<dbReference type="Proteomes" id="UP000193749">
    <property type="component" value="Unassembled WGS sequence"/>
</dbReference>
<dbReference type="EMBL" id="MLJI01000002">
    <property type="protein sequence ID" value="ORM89755.1"/>
    <property type="molecule type" value="Genomic_DNA"/>
</dbReference>
<feature type="domain" description="HTH cro/C1-type" evidence="2">
    <location>
        <begin position="17"/>
        <end position="71"/>
    </location>
</feature>
<dbReference type="PANTHER" id="PTHR46797:SF10">
    <property type="entry name" value="BLR1115 PROTEIN"/>
    <property type="match status" value="1"/>
</dbReference>
<dbReference type="InterPro" id="IPR011051">
    <property type="entry name" value="RmlC_Cupin_sf"/>
</dbReference>
<evidence type="ECO:0000313" key="4">
    <source>
        <dbReference type="Proteomes" id="UP000193749"/>
    </source>
</evidence>
<dbReference type="SMART" id="SM00530">
    <property type="entry name" value="HTH_XRE"/>
    <property type="match status" value="1"/>
</dbReference>
<comment type="caution">
    <text evidence="3">The sequence shown here is derived from an EMBL/GenBank/DDBJ whole genome shotgun (WGS) entry which is preliminary data.</text>
</comment>
<dbReference type="CDD" id="cd02209">
    <property type="entry name" value="cupin_XRE_C"/>
    <property type="match status" value="1"/>
</dbReference>
<keyword evidence="1" id="KW-0238">DNA-binding</keyword>
<name>A0A1X1ELG2_PANCY</name>
<dbReference type="InterPro" id="IPR013096">
    <property type="entry name" value="Cupin_2"/>
</dbReference>
<dbReference type="AlphaFoldDB" id="A0A1X1ELG2"/>
<dbReference type="GO" id="GO:0003700">
    <property type="term" value="F:DNA-binding transcription factor activity"/>
    <property type="evidence" value="ECO:0007669"/>
    <property type="project" value="TreeGrafter"/>
</dbReference>
<keyword evidence="4" id="KW-1185">Reference proteome</keyword>
<dbReference type="PROSITE" id="PS50943">
    <property type="entry name" value="HTH_CROC1"/>
    <property type="match status" value="1"/>
</dbReference>
<protein>
    <recommendedName>
        <fullName evidence="2">HTH cro/C1-type domain-containing protein</fullName>
    </recommendedName>
</protein>
<dbReference type="Gene3D" id="2.60.120.10">
    <property type="entry name" value="Jelly Rolls"/>
    <property type="match status" value="1"/>
</dbReference>
<organism evidence="3 4">
    <name type="scientific">Pantoea cypripedii</name>
    <name type="common">Pectobacterium cypripedii</name>
    <name type="synonym">Erwinia cypripedii</name>
    <dbReference type="NCBI Taxonomy" id="55209"/>
    <lineage>
        <taxon>Bacteria</taxon>
        <taxon>Pseudomonadati</taxon>
        <taxon>Pseudomonadota</taxon>
        <taxon>Gammaproteobacteria</taxon>
        <taxon>Enterobacterales</taxon>
        <taxon>Erwiniaceae</taxon>
        <taxon>Pantoea</taxon>
    </lineage>
</organism>
<dbReference type="Gene3D" id="1.10.260.40">
    <property type="entry name" value="lambda repressor-like DNA-binding domains"/>
    <property type="match status" value="1"/>
</dbReference>
<dbReference type="Pfam" id="PF01381">
    <property type="entry name" value="HTH_3"/>
    <property type="match status" value="1"/>
</dbReference>
<sequence length="192" mass="20842">MNSRSEESTRQTISFQLKQQRKTLNLSLQALSELSGVSVSMISRTERGEVTPSTTVLSRLVNALGLSFAGLMGSQSSEDIVVIRSGEQPVLEDKQNRFTRTCLSPILPGRGIDVVKVNLGAYSGSGELVAHNLPVEEYIYVLAGSVEVTVGETVNLLHTGDSMYYAAKVRHGFYNPADTDCEFLLVIDGKQG</sequence>
<dbReference type="Pfam" id="PF07883">
    <property type="entry name" value="Cupin_2"/>
    <property type="match status" value="1"/>
</dbReference>
<accession>A0A1X1ELG2</accession>
<dbReference type="InterPro" id="IPR010982">
    <property type="entry name" value="Lambda_DNA-bd_dom_sf"/>
</dbReference>
<evidence type="ECO:0000313" key="3">
    <source>
        <dbReference type="EMBL" id="ORM89755.1"/>
    </source>
</evidence>
<gene>
    <name evidence="3" type="ORF">HA50_24455</name>
</gene>
<dbReference type="InterPro" id="IPR014710">
    <property type="entry name" value="RmlC-like_jellyroll"/>
</dbReference>
<reference evidence="3 4" key="1">
    <citation type="journal article" date="2017" name="Antonie Van Leeuwenhoek">
        <title>Phylogenomic resolution of the bacterial genus Pantoea and its relationship with Erwinia and Tatumella.</title>
        <authorList>
            <person name="Palmer M."/>
            <person name="Steenkamp E.T."/>
            <person name="Coetzee M.P."/>
            <person name="Chan W.Y."/>
            <person name="van Zyl E."/>
            <person name="De Maayer P."/>
            <person name="Coutinho T.A."/>
            <person name="Blom J."/>
            <person name="Smits T.H."/>
            <person name="Duffy B."/>
            <person name="Venter S.N."/>
        </authorList>
    </citation>
    <scope>NUCLEOTIDE SEQUENCE [LARGE SCALE GENOMIC DNA]</scope>
    <source>
        <strain evidence="3 4">LMG 2657</strain>
    </source>
</reference>
<evidence type="ECO:0000259" key="2">
    <source>
        <dbReference type="PROSITE" id="PS50943"/>
    </source>
</evidence>
<dbReference type="SUPFAM" id="SSF47413">
    <property type="entry name" value="lambda repressor-like DNA-binding domains"/>
    <property type="match status" value="1"/>
</dbReference>
<dbReference type="RefSeq" id="WP_084879475.1">
    <property type="nucleotide sequence ID" value="NZ_JAGGMY010000005.1"/>
</dbReference>
<dbReference type="InterPro" id="IPR001387">
    <property type="entry name" value="Cro/C1-type_HTH"/>
</dbReference>
<dbReference type="SUPFAM" id="SSF51182">
    <property type="entry name" value="RmlC-like cupins"/>
    <property type="match status" value="1"/>
</dbReference>
<evidence type="ECO:0000256" key="1">
    <source>
        <dbReference type="ARBA" id="ARBA00023125"/>
    </source>
</evidence>
<dbReference type="GO" id="GO:0005829">
    <property type="term" value="C:cytosol"/>
    <property type="evidence" value="ECO:0007669"/>
    <property type="project" value="TreeGrafter"/>
</dbReference>
<dbReference type="InterPro" id="IPR050807">
    <property type="entry name" value="TransReg_Diox_bact_type"/>
</dbReference>
<dbReference type="PANTHER" id="PTHR46797">
    <property type="entry name" value="HTH-TYPE TRANSCRIPTIONAL REGULATOR"/>
    <property type="match status" value="1"/>
</dbReference>
<dbReference type="STRING" id="55209.HA50_24455"/>
<proteinExistence type="predicted"/>